<dbReference type="RefSeq" id="WP_121371384.1">
    <property type="nucleotide sequence ID" value="NZ_RBKS01000001.1"/>
</dbReference>
<evidence type="ECO:0000313" key="1">
    <source>
        <dbReference type="EMBL" id="RKR76407.1"/>
    </source>
</evidence>
<keyword evidence="2" id="KW-1185">Reference proteome</keyword>
<accession>A0A495IKB2</accession>
<dbReference type="OrthoDB" id="9443035at2"/>
<protein>
    <submittedName>
        <fullName evidence="1">Uncharacterized protein</fullName>
    </submittedName>
</protein>
<gene>
    <name evidence="1" type="ORF">C8E83_3580</name>
</gene>
<reference evidence="1 2" key="1">
    <citation type="submission" date="2018-10" db="EMBL/GenBank/DDBJ databases">
        <title>Sequencing the genomes of 1000 actinobacteria strains.</title>
        <authorList>
            <person name="Klenk H.-P."/>
        </authorList>
    </citation>
    <scope>NUCLEOTIDE SEQUENCE [LARGE SCALE GENOMIC DNA]</scope>
    <source>
        <strain evidence="1 2">DSM 17894</strain>
    </source>
</reference>
<dbReference type="AlphaFoldDB" id="A0A495IKB2"/>
<comment type="caution">
    <text evidence="1">The sequence shown here is derived from an EMBL/GenBank/DDBJ whole genome shotgun (WGS) entry which is preliminary data.</text>
</comment>
<dbReference type="Proteomes" id="UP000280008">
    <property type="component" value="Unassembled WGS sequence"/>
</dbReference>
<sequence length="232" mass="26040">MTSEEQYTSDTEREINTILRQANHDHAEAIAELLDVSSLNLPRTAVSMIQQSRKHLTFRGQVSITGLQEALELLRIYGHWDRALRIVERVALIPLMNWGQFAGLRMIRHDALWYAAREGLTVDLSSLSAGLFDPPYTPLFLETDEPMFKHPLDDPEMRQLIGLDPSTIGCVVPRAARVGMLLSDLSLLSTIWAYGGSTVWPLDRVENERRRLEAGILALPGMAPLTAPTLKE</sequence>
<dbReference type="EMBL" id="RBKS01000001">
    <property type="protein sequence ID" value="RKR76407.1"/>
    <property type="molecule type" value="Genomic_DNA"/>
</dbReference>
<evidence type="ECO:0000313" key="2">
    <source>
        <dbReference type="Proteomes" id="UP000280008"/>
    </source>
</evidence>
<name>A0A495IKB2_9MICO</name>
<proteinExistence type="predicted"/>
<organism evidence="1 2">
    <name type="scientific">Frondihabitans australicus</name>
    <dbReference type="NCBI Taxonomy" id="386892"/>
    <lineage>
        <taxon>Bacteria</taxon>
        <taxon>Bacillati</taxon>
        <taxon>Actinomycetota</taxon>
        <taxon>Actinomycetes</taxon>
        <taxon>Micrococcales</taxon>
        <taxon>Microbacteriaceae</taxon>
        <taxon>Frondihabitans</taxon>
    </lineage>
</organism>